<dbReference type="Proteomes" id="UP000070089">
    <property type="component" value="Unassembled WGS sequence"/>
</dbReference>
<protein>
    <submittedName>
        <fullName evidence="2">Uncharacterized protein</fullName>
    </submittedName>
</protein>
<feature type="transmembrane region" description="Helical" evidence="1">
    <location>
        <begin position="7"/>
        <end position="29"/>
    </location>
</feature>
<evidence type="ECO:0000313" key="2">
    <source>
        <dbReference type="EMBL" id="KWX12330.1"/>
    </source>
</evidence>
<reference evidence="2 3" key="1">
    <citation type="journal article" date="2015" name="Mol. Biochem. Parasitol.">
        <title>Identification of polymorphic genes for use in assemblage B genotyping assays through comparative genomics of multiple assemblage B Giardia duodenalis isolates.</title>
        <authorList>
            <person name="Wielinga C."/>
            <person name="Thompson R.C."/>
            <person name="Monis P."/>
            <person name="Ryan U."/>
        </authorList>
    </citation>
    <scope>NUCLEOTIDE SEQUENCE [LARGE SCALE GENOMIC DNA]</scope>
    <source>
        <strain evidence="2 3">BAH15c1</strain>
    </source>
</reference>
<sequence length="224" mass="25978">MGLRLAYYYSSFITGCVSIFLSVVLLFAVNSSQPDKNELFLPYYIFLKMQLALPIFELILSFTSQRVDPTLVVVVSMCGRVPIVFSVIRPEYSVLTLVLAILYGLGDVLKATYAADKIDVGTSSNLVAWVRYHTPMWFYPVTSLGGELPVLIRHIHSLLPYTMERRFWTQFALMYYSLFPLLYFIHCLLYYRNVNRPKIYTEHLTAYNAYLQKQKKEQNSVTEE</sequence>
<feature type="transmembrane region" description="Helical" evidence="1">
    <location>
        <begin position="167"/>
        <end position="191"/>
    </location>
</feature>
<feature type="transmembrane region" description="Helical" evidence="1">
    <location>
        <begin position="41"/>
        <end position="63"/>
    </location>
</feature>
<comment type="caution">
    <text evidence="2">The sequence shown here is derived from an EMBL/GenBank/DDBJ whole genome shotgun (WGS) entry which is preliminary data.</text>
</comment>
<dbReference type="EMBL" id="JXTI01000123">
    <property type="protein sequence ID" value="KWX12330.1"/>
    <property type="molecule type" value="Genomic_DNA"/>
</dbReference>
<accession>A0A132NQM1</accession>
<keyword evidence="1" id="KW-1133">Transmembrane helix</keyword>
<dbReference type="PROSITE" id="PS51257">
    <property type="entry name" value="PROKAR_LIPOPROTEIN"/>
    <property type="match status" value="1"/>
</dbReference>
<evidence type="ECO:0000313" key="3">
    <source>
        <dbReference type="Proteomes" id="UP000070089"/>
    </source>
</evidence>
<keyword evidence="1" id="KW-0812">Transmembrane</keyword>
<proteinExistence type="predicted"/>
<dbReference type="AlphaFoldDB" id="A0A132NQM1"/>
<dbReference type="OrthoDB" id="10249157at2759"/>
<evidence type="ECO:0000256" key="1">
    <source>
        <dbReference type="SAM" id="Phobius"/>
    </source>
</evidence>
<name>A0A132NQM1_GIAIN</name>
<keyword evidence="1" id="KW-0472">Membrane</keyword>
<dbReference type="VEuPathDB" id="GiardiaDB:QR46_3701"/>
<organism evidence="2 3">
    <name type="scientific">Giardia duodenalis assemblage B</name>
    <dbReference type="NCBI Taxonomy" id="1394984"/>
    <lineage>
        <taxon>Eukaryota</taxon>
        <taxon>Metamonada</taxon>
        <taxon>Diplomonadida</taxon>
        <taxon>Hexamitidae</taxon>
        <taxon>Giardiinae</taxon>
        <taxon>Giardia</taxon>
    </lineage>
</organism>
<gene>
    <name evidence="2" type="ORF">QR46_3701</name>
</gene>